<evidence type="ECO:0000313" key="6">
    <source>
        <dbReference type="Proteomes" id="UP000031521"/>
    </source>
</evidence>
<dbReference type="SMART" id="SM00347">
    <property type="entry name" value="HTH_MARR"/>
    <property type="match status" value="1"/>
</dbReference>
<dbReference type="SUPFAM" id="SSF46785">
    <property type="entry name" value="Winged helix' DNA-binding domain"/>
    <property type="match status" value="1"/>
</dbReference>
<dbReference type="InterPro" id="IPR039422">
    <property type="entry name" value="MarR/SlyA-like"/>
</dbReference>
<dbReference type="GO" id="GO:0006950">
    <property type="term" value="P:response to stress"/>
    <property type="evidence" value="ECO:0007669"/>
    <property type="project" value="TreeGrafter"/>
</dbReference>
<keyword evidence="2" id="KW-0238">DNA-binding</keyword>
<dbReference type="KEGG" id="cid:P73_4393"/>
<evidence type="ECO:0000256" key="2">
    <source>
        <dbReference type="ARBA" id="ARBA00023125"/>
    </source>
</evidence>
<dbReference type="InterPro" id="IPR036390">
    <property type="entry name" value="WH_DNA-bd_sf"/>
</dbReference>
<dbReference type="GO" id="GO:0003700">
    <property type="term" value="F:DNA-binding transcription factor activity"/>
    <property type="evidence" value="ECO:0007669"/>
    <property type="project" value="InterPro"/>
</dbReference>
<dbReference type="PANTHER" id="PTHR33164:SF13">
    <property type="entry name" value="4-HYDROXYPHENYLACETATE CATABOLISM PROTEIN"/>
    <property type="match status" value="1"/>
</dbReference>
<sequence>MQEPPKHGTAPPESAPRISGTLPVALLRAREGVMDRFRPMLAAHDVTEPQWRVLRVLAEFGETEAGPLATRAGLLAPSLTRIMRRLEARGFLHTRREAEDRRRRIVSLTAEGQSFLDRLAPQNARILAEIEEAVGRERIGTLLDEIEDLLAALGAAE</sequence>
<dbReference type="RefSeq" id="WP_052453625.1">
    <property type="nucleotide sequence ID" value="NZ_CP004394.1"/>
</dbReference>
<organism evidence="5 6">
    <name type="scientific">Celeribacter indicus</name>
    <dbReference type="NCBI Taxonomy" id="1208324"/>
    <lineage>
        <taxon>Bacteria</taxon>
        <taxon>Pseudomonadati</taxon>
        <taxon>Pseudomonadota</taxon>
        <taxon>Alphaproteobacteria</taxon>
        <taxon>Rhodobacterales</taxon>
        <taxon>Roseobacteraceae</taxon>
        <taxon>Celeribacter</taxon>
    </lineage>
</organism>
<dbReference type="PROSITE" id="PS50995">
    <property type="entry name" value="HTH_MARR_2"/>
    <property type="match status" value="1"/>
</dbReference>
<proteinExistence type="predicted"/>
<dbReference type="Pfam" id="PF01047">
    <property type="entry name" value="MarR"/>
    <property type="match status" value="1"/>
</dbReference>
<dbReference type="InterPro" id="IPR000835">
    <property type="entry name" value="HTH_MarR-typ"/>
</dbReference>
<feature type="domain" description="HTH marR-type" evidence="4">
    <location>
        <begin position="19"/>
        <end position="151"/>
    </location>
</feature>
<dbReference type="NCBIfam" id="TIGR02337">
    <property type="entry name" value="HpaR"/>
    <property type="match status" value="1"/>
</dbReference>
<geneLocation type="plasmid" evidence="5 6">
    <name>pP73A</name>
</geneLocation>
<reference evidence="5 6" key="1">
    <citation type="journal article" date="2014" name="Int. J. Syst. Evol. Microbiol.">
        <title>Celeribacter indicus sp. nov., a polycyclic aromatic hydrocarbon-degrading bacterium from deep-sea sediment and reclassification of Huaishuia halophila as Celeribacter halophilus comb. nov.</title>
        <authorList>
            <person name="Lai Q."/>
            <person name="Cao J."/>
            <person name="Yuan J."/>
            <person name="Li F."/>
            <person name="Shao Z."/>
        </authorList>
    </citation>
    <scope>NUCLEOTIDE SEQUENCE [LARGE SCALE GENOMIC DNA]</scope>
    <source>
        <strain evidence="5">P73</strain>
        <plasmid evidence="6">Plasmid pP73A</plasmid>
    </source>
</reference>
<dbReference type="GO" id="GO:0003677">
    <property type="term" value="F:DNA binding"/>
    <property type="evidence" value="ECO:0007669"/>
    <property type="project" value="UniProtKB-KW"/>
</dbReference>
<dbReference type="Proteomes" id="UP000031521">
    <property type="component" value="Plasmid pP73A"/>
</dbReference>
<dbReference type="GO" id="GO:0045892">
    <property type="term" value="P:negative regulation of DNA-templated transcription"/>
    <property type="evidence" value="ECO:0007669"/>
    <property type="project" value="InterPro"/>
</dbReference>
<dbReference type="Gene3D" id="1.10.10.10">
    <property type="entry name" value="Winged helix-like DNA-binding domain superfamily/Winged helix DNA-binding domain"/>
    <property type="match status" value="1"/>
</dbReference>
<keyword evidence="5" id="KW-0614">Plasmid</keyword>
<dbReference type="PRINTS" id="PR00598">
    <property type="entry name" value="HTHMARR"/>
</dbReference>
<accession>A0A0B5E088</accession>
<dbReference type="PANTHER" id="PTHR33164">
    <property type="entry name" value="TRANSCRIPTIONAL REGULATOR, MARR FAMILY"/>
    <property type="match status" value="1"/>
</dbReference>
<keyword evidence="1" id="KW-0805">Transcription regulation</keyword>
<dbReference type="InterPro" id="IPR012712">
    <property type="entry name" value="HpaR/FarR"/>
</dbReference>
<keyword evidence="3" id="KW-0804">Transcription</keyword>
<dbReference type="InterPro" id="IPR036388">
    <property type="entry name" value="WH-like_DNA-bd_sf"/>
</dbReference>
<keyword evidence="6" id="KW-1185">Reference proteome</keyword>
<dbReference type="PROSITE" id="PS01117">
    <property type="entry name" value="HTH_MARR_1"/>
    <property type="match status" value="1"/>
</dbReference>
<name>A0A0B5E088_9RHOB</name>
<dbReference type="HOGENOM" id="CLU_083287_8_1_5"/>
<evidence type="ECO:0000259" key="4">
    <source>
        <dbReference type="PROSITE" id="PS50995"/>
    </source>
</evidence>
<evidence type="ECO:0000313" key="5">
    <source>
        <dbReference type="EMBL" id="AJE49108.1"/>
    </source>
</evidence>
<protein>
    <submittedName>
        <fullName evidence="5">MarR family transcriptional regulator</fullName>
    </submittedName>
</protein>
<gene>
    <name evidence="5" type="ORF">P73_4393</name>
</gene>
<evidence type="ECO:0000256" key="3">
    <source>
        <dbReference type="ARBA" id="ARBA00023163"/>
    </source>
</evidence>
<evidence type="ECO:0000256" key="1">
    <source>
        <dbReference type="ARBA" id="ARBA00023015"/>
    </source>
</evidence>
<dbReference type="InterPro" id="IPR023187">
    <property type="entry name" value="Tscrpt_reg_MarR-type_CS"/>
</dbReference>
<dbReference type="OrthoDB" id="8588347at2"/>
<dbReference type="AlphaFoldDB" id="A0A0B5E088"/>
<dbReference type="EMBL" id="CP004394">
    <property type="protein sequence ID" value="AJE49108.1"/>
    <property type="molecule type" value="Genomic_DNA"/>
</dbReference>